<name>A0A0V0QXF9_PSEPJ</name>
<keyword evidence="12" id="KW-1185">Reference proteome</keyword>
<dbReference type="InterPro" id="IPR000595">
    <property type="entry name" value="cNMP-bd_dom"/>
</dbReference>
<dbReference type="InterPro" id="IPR018488">
    <property type="entry name" value="cNMP-bd_CS"/>
</dbReference>
<dbReference type="GO" id="GO:0004862">
    <property type="term" value="F:cAMP-dependent protein kinase inhibitor activity"/>
    <property type="evidence" value="ECO:0007669"/>
    <property type="project" value="TreeGrafter"/>
</dbReference>
<dbReference type="InterPro" id="IPR050503">
    <property type="entry name" value="cAMP-dep_PK_reg_su-like"/>
</dbReference>
<dbReference type="PROSITE" id="PS00888">
    <property type="entry name" value="CNMP_BINDING_1"/>
    <property type="match status" value="1"/>
</dbReference>
<dbReference type="PANTHER" id="PTHR11635">
    <property type="entry name" value="CAMP-DEPENDENT PROTEIN KINASE REGULATORY CHAIN"/>
    <property type="match status" value="1"/>
</dbReference>
<evidence type="ECO:0000256" key="8">
    <source>
        <dbReference type="ARBA" id="ARBA00022842"/>
    </source>
</evidence>
<dbReference type="Pfam" id="PF00027">
    <property type="entry name" value="cNMP_binding"/>
    <property type="match status" value="1"/>
</dbReference>
<keyword evidence="7" id="KW-0378">Hydrolase</keyword>
<dbReference type="InterPro" id="IPR014710">
    <property type="entry name" value="RmlC-like_jellyroll"/>
</dbReference>
<dbReference type="CDD" id="cd00038">
    <property type="entry name" value="CAP_ED"/>
    <property type="match status" value="2"/>
</dbReference>
<comment type="subcellular location">
    <subcellularLocation>
        <location evidence="2">Cytoplasm</location>
    </subcellularLocation>
</comment>
<comment type="caution">
    <text evidence="11">The sequence shown here is derived from an EMBL/GenBank/DDBJ whole genome shotgun (WGS) entry which is preliminary data.</text>
</comment>
<dbReference type="GO" id="GO:0046872">
    <property type="term" value="F:metal ion binding"/>
    <property type="evidence" value="ECO:0007669"/>
    <property type="project" value="UniProtKB-KW"/>
</dbReference>
<dbReference type="Gene3D" id="2.60.120.10">
    <property type="entry name" value="Jelly Rolls"/>
    <property type="match status" value="2"/>
</dbReference>
<proteinExistence type="inferred from homology"/>
<sequence>MACNCGSLQDFLKIEKKLSVSSVSSLDADQKSTKIKLNKGGWIIQTQSAGNIQYGMPPETLKDCFVQGINIPTHYIVPQNQFDKKFCMTFCEFEFPAYYNFFVKKTKINLICTKQEEQRIRTIFQETLLGPLNFDEFQDDFDDDYNKKNIPDIQKELQSFAKNPFNQQEPLTLDLLLNFTNYDDKGKAYVNDTVYVTKKDKKVYIYENNELIGKGKDKPCIKLEEDQQKEFSKFGIFNNPNKNEDYQGSLQEIYIESNFQPPAFGVTILGCSHGFDPTGTTSGYILWINGRGIMIDPPAFSTIKLKQMGIPLSLIGWVFISHCHADHDSGAFQQILSNQKIEIITTKTVMNSFLRKYSAVTGMDIITIKRLFTFRQALVGAPCIINGASLNVYYSLHSIPCLGFICQFQGKSIYFSGDTFYDPENMKKRFIDTGIMSQERFQELTDFDTKFNHDLILHEAGVPPIHTPVQILVDLPSNVKKNLLLVHVSKKDIPENSGLVPAKIGIENTYTILGQSFYKQNPEQIILNRLTLLSSIPIFQNAKMKHIRDLVNSLQEVQYYPGDYIVKEGEIGNYFYIVESGVCKISSNTNEKQFKIYYYNDDYFGESALQKQQKRMATVQAVTECKLLRLKRNDFLFIFSEDTEVQLNLNKLLASRQKLSLIYLQKNVFLSQMSSSQRIQFEMILQYKQFKKGKQIWKEGEICTQALYTIEEGLKLEYYDKELNQKIQNNVQKGLLIADINNIFNKSQYSNSLICTEDTAGFYIDGNDLINFLQNNPGFYMYAMNKFIIK</sequence>
<dbReference type="InterPro" id="IPR018490">
    <property type="entry name" value="cNMP-bd_dom_sf"/>
</dbReference>
<dbReference type="GO" id="GO:0034236">
    <property type="term" value="F:protein kinase A catalytic subunit binding"/>
    <property type="evidence" value="ECO:0007669"/>
    <property type="project" value="TreeGrafter"/>
</dbReference>
<evidence type="ECO:0000256" key="4">
    <source>
        <dbReference type="ARBA" id="ARBA00022723"/>
    </source>
</evidence>
<evidence type="ECO:0000259" key="10">
    <source>
        <dbReference type="PROSITE" id="PS50042"/>
    </source>
</evidence>
<dbReference type="Proteomes" id="UP000054937">
    <property type="component" value="Unassembled WGS sequence"/>
</dbReference>
<dbReference type="SUPFAM" id="SSF56281">
    <property type="entry name" value="Metallo-hydrolase/oxidoreductase"/>
    <property type="match status" value="1"/>
</dbReference>
<evidence type="ECO:0000256" key="5">
    <source>
        <dbReference type="ARBA" id="ARBA00022737"/>
    </source>
</evidence>
<dbReference type="SMART" id="SM00100">
    <property type="entry name" value="cNMP"/>
    <property type="match status" value="2"/>
</dbReference>
<organism evidence="11 12">
    <name type="scientific">Pseudocohnilembus persalinus</name>
    <name type="common">Ciliate</name>
    <dbReference type="NCBI Taxonomy" id="266149"/>
    <lineage>
        <taxon>Eukaryota</taxon>
        <taxon>Sar</taxon>
        <taxon>Alveolata</taxon>
        <taxon>Ciliophora</taxon>
        <taxon>Intramacronucleata</taxon>
        <taxon>Oligohymenophorea</taxon>
        <taxon>Scuticociliatia</taxon>
        <taxon>Philasterida</taxon>
        <taxon>Pseudocohnilembidae</taxon>
        <taxon>Pseudocohnilembus</taxon>
    </lineage>
</organism>
<dbReference type="GO" id="GO:0005829">
    <property type="term" value="C:cytosol"/>
    <property type="evidence" value="ECO:0007669"/>
    <property type="project" value="TreeGrafter"/>
</dbReference>
<dbReference type="GO" id="GO:0005952">
    <property type="term" value="C:cAMP-dependent protein kinase complex"/>
    <property type="evidence" value="ECO:0007669"/>
    <property type="project" value="InterPro"/>
</dbReference>
<feature type="domain" description="Cyclic nucleotide-binding" evidence="10">
    <location>
        <begin position="538"/>
        <end position="656"/>
    </location>
</feature>
<evidence type="ECO:0000313" key="11">
    <source>
        <dbReference type="EMBL" id="KRX06967.1"/>
    </source>
</evidence>
<comment type="similarity">
    <text evidence="9">Belongs to the metallo-beta-lactamase superfamily. cNMP phosphodiesterase family.</text>
</comment>
<accession>A0A0V0QXF9</accession>
<dbReference type="Gene3D" id="3.60.15.10">
    <property type="entry name" value="Ribonuclease Z/Hydroxyacylglutathione hydrolase-like"/>
    <property type="match status" value="1"/>
</dbReference>
<reference evidence="11 12" key="1">
    <citation type="journal article" date="2015" name="Sci. Rep.">
        <title>Genome of the facultative scuticociliatosis pathogen Pseudocohnilembus persalinus provides insight into its virulence through horizontal gene transfer.</title>
        <authorList>
            <person name="Xiong J."/>
            <person name="Wang G."/>
            <person name="Cheng J."/>
            <person name="Tian M."/>
            <person name="Pan X."/>
            <person name="Warren A."/>
            <person name="Jiang C."/>
            <person name="Yuan D."/>
            <person name="Miao W."/>
        </authorList>
    </citation>
    <scope>NUCLEOTIDE SEQUENCE [LARGE SCALE GENOMIC DNA]</scope>
    <source>
        <strain evidence="11">36N120E</strain>
    </source>
</reference>
<dbReference type="EMBL" id="LDAU01000090">
    <property type="protein sequence ID" value="KRX06967.1"/>
    <property type="molecule type" value="Genomic_DNA"/>
</dbReference>
<evidence type="ECO:0000256" key="6">
    <source>
        <dbReference type="ARBA" id="ARBA00022741"/>
    </source>
</evidence>
<keyword evidence="3" id="KW-0963">Cytoplasm</keyword>
<dbReference type="InterPro" id="IPR036866">
    <property type="entry name" value="RibonucZ/Hydroxyglut_hydro"/>
</dbReference>
<dbReference type="Pfam" id="PF23023">
    <property type="entry name" value="Anti-Pycsar_Apyc1"/>
    <property type="match status" value="1"/>
</dbReference>
<evidence type="ECO:0000256" key="9">
    <source>
        <dbReference type="ARBA" id="ARBA00061002"/>
    </source>
</evidence>
<evidence type="ECO:0000256" key="3">
    <source>
        <dbReference type="ARBA" id="ARBA00022490"/>
    </source>
</evidence>
<dbReference type="PRINTS" id="PR00103">
    <property type="entry name" value="CAMPKINASE"/>
</dbReference>
<gene>
    <name evidence="11" type="ORF">PPERSA_07130</name>
</gene>
<dbReference type="GO" id="GO:0016787">
    <property type="term" value="F:hydrolase activity"/>
    <property type="evidence" value="ECO:0007669"/>
    <property type="project" value="UniProtKB-KW"/>
</dbReference>
<dbReference type="PROSITE" id="PS50042">
    <property type="entry name" value="CNMP_BINDING_3"/>
    <property type="match status" value="1"/>
</dbReference>
<dbReference type="FunFam" id="3.60.15.10:FF:000029">
    <property type="entry name" value="Cyclic nucleotide-binding domain protein"/>
    <property type="match status" value="1"/>
</dbReference>
<keyword evidence="6" id="KW-0547">Nucleotide-binding</keyword>
<dbReference type="InParanoid" id="A0A0V0QXF9"/>
<keyword evidence="4" id="KW-0479">Metal-binding</keyword>
<evidence type="ECO:0000256" key="2">
    <source>
        <dbReference type="ARBA" id="ARBA00004496"/>
    </source>
</evidence>
<dbReference type="OrthoDB" id="421226at2759"/>
<dbReference type="AlphaFoldDB" id="A0A0V0QXF9"/>
<keyword evidence="8" id="KW-0460">Magnesium</keyword>
<comment type="cofactor">
    <cofactor evidence="1">
        <name>Mg(2+)</name>
        <dbReference type="ChEBI" id="CHEBI:18420"/>
    </cofactor>
</comment>
<dbReference type="GO" id="GO:0030552">
    <property type="term" value="F:cAMP binding"/>
    <property type="evidence" value="ECO:0007669"/>
    <property type="project" value="TreeGrafter"/>
</dbReference>
<evidence type="ECO:0000256" key="1">
    <source>
        <dbReference type="ARBA" id="ARBA00001946"/>
    </source>
</evidence>
<dbReference type="OMA" id="YDCPEQD"/>
<keyword evidence="5" id="KW-0677">Repeat</keyword>
<evidence type="ECO:0000313" key="12">
    <source>
        <dbReference type="Proteomes" id="UP000054937"/>
    </source>
</evidence>
<dbReference type="PANTHER" id="PTHR11635:SF152">
    <property type="entry name" value="CAMP-DEPENDENT PROTEIN KINASE TYPE I REGULATORY SUBUNIT-RELATED"/>
    <property type="match status" value="1"/>
</dbReference>
<dbReference type="SUPFAM" id="SSF51206">
    <property type="entry name" value="cAMP-binding domain-like"/>
    <property type="match status" value="2"/>
</dbReference>
<evidence type="ECO:0000256" key="7">
    <source>
        <dbReference type="ARBA" id="ARBA00022801"/>
    </source>
</evidence>
<protein>
    <submittedName>
        <fullName evidence="11">Cyclic nucleotide-binding protein</fullName>
    </submittedName>
</protein>